<evidence type="ECO:0000256" key="1">
    <source>
        <dbReference type="SAM" id="MobiDB-lite"/>
    </source>
</evidence>
<gene>
    <name evidence="2" type="ORF">NDU88_003045</name>
</gene>
<feature type="region of interest" description="Disordered" evidence="1">
    <location>
        <begin position="1"/>
        <end position="115"/>
    </location>
</feature>
<reference evidence="2" key="1">
    <citation type="journal article" date="2022" name="bioRxiv">
        <title>Sequencing and chromosome-scale assembly of the giantPleurodeles waltlgenome.</title>
        <authorList>
            <person name="Brown T."/>
            <person name="Elewa A."/>
            <person name="Iarovenko S."/>
            <person name="Subramanian E."/>
            <person name="Araus A.J."/>
            <person name="Petzold A."/>
            <person name="Susuki M."/>
            <person name="Suzuki K.-i.T."/>
            <person name="Hayashi T."/>
            <person name="Toyoda A."/>
            <person name="Oliveira C."/>
            <person name="Osipova E."/>
            <person name="Leigh N.D."/>
            <person name="Simon A."/>
            <person name="Yun M.H."/>
        </authorList>
    </citation>
    <scope>NUCLEOTIDE SEQUENCE</scope>
    <source>
        <strain evidence="2">20211129_DDA</strain>
        <tissue evidence="2">Liver</tissue>
    </source>
</reference>
<feature type="compositionally biased region" description="Basic and acidic residues" evidence="1">
    <location>
        <begin position="87"/>
        <end position="108"/>
    </location>
</feature>
<evidence type="ECO:0000313" key="3">
    <source>
        <dbReference type="Proteomes" id="UP001066276"/>
    </source>
</evidence>
<name>A0AAV7SEN5_PLEWA</name>
<comment type="caution">
    <text evidence="2">The sequence shown here is derived from an EMBL/GenBank/DDBJ whole genome shotgun (WGS) entry which is preliminary data.</text>
</comment>
<organism evidence="2 3">
    <name type="scientific">Pleurodeles waltl</name>
    <name type="common">Iberian ribbed newt</name>
    <dbReference type="NCBI Taxonomy" id="8319"/>
    <lineage>
        <taxon>Eukaryota</taxon>
        <taxon>Metazoa</taxon>
        <taxon>Chordata</taxon>
        <taxon>Craniata</taxon>
        <taxon>Vertebrata</taxon>
        <taxon>Euteleostomi</taxon>
        <taxon>Amphibia</taxon>
        <taxon>Batrachia</taxon>
        <taxon>Caudata</taxon>
        <taxon>Salamandroidea</taxon>
        <taxon>Salamandridae</taxon>
        <taxon>Pleurodelinae</taxon>
        <taxon>Pleurodeles</taxon>
    </lineage>
</organism>
<accession>A0AAV7SEN5</accession>
<proteinExistence type="predicted"/>
<evidence type="ECO:0000313" key="2">
    <source>
        <dbReference type="EMBL" id="KAJ1162577.1"/>
    </source>
</evidence>
<feature type="compositionally biased region" description="Basic residues" evidence="1">
    <location>
        <begin position="20"/>
        <end position="29"/>
    </location>
</feature>
<keyword evidence="3" id="KW-1185">Reference proteome</keyword>
<dbReference type="AlphaFoldDB" id="A0AAV7SEN5"/>
<dbReference type="Proteomes" id="UP001066276">
    <property type="component" value="Chromosome 4_2"/>
</dbReference>
<sequence length="115" mass="12528">MQVGKSRTEPEGQTWGGHKTTPRGSKHLHSWPIPLAEKDIRLPAEEDPANNQRDICTEDTEAERPSTIQPLLANPKQSDRGAPMTDPGDKETTGETKPMEPPEEETHGAGHAGTT</sequence>
<feature type="compositionally biased region" description="Basic and acidic residues" evidence="1">
    <location>
        <begin position="1"/>
        <end position="10"/>
    </location>
</feature>
<dbReference type="EMBL" id="JANPWB010000008">
    <property type="protein sequence ID" value="KAJ1162577.1"/>
    <property type="molecule type" value="Genomic_DNA"/>
</dbReference>
<protein>
    <submittedName>
        <fullName evidence="2">Uncharacterized protein</fullName>
    </submittedName>
</protein>